<dbReference type="Proteomes" id="UP000821853">
    <property type="component" value="Unassembled WGS sequence"/>
</dbReference>
<sequence>MADGDQTPPLPLEAPCEQTKHLPPDECCFELAKITSQLTKYPHGIASLPATVVDEDAAIVAAFSAALLSRQYDQIKGALLEPLPCLSSHVCGKCCPWKSSVTSTRQGYKRAIRSIRCVPAAQLALVARLAGTSAESRHRAAPTPVSILPAARSEQSSTSGTMYIQSVNGIRIPVYKQRSLTGNLGLQRAWRYFNAENPELDHFLIPPTSLNLEEVTLQPASFVDVGRPSKTPHNNCAKHSHILNDYRRFSLPCS</sequence>
<comment type="caution">
    <text evidence="1">The sequence shown here is derived from an EMBL/GenBank/DDBJ whole genome shotgun (WGS) entry which is preliminary data.</text>
</comment>
<evidence type="ECO:0000313" key="1">
    <source>
        <dbReference type="EMBL" id="KAH9378855.1"/>
    </source>
</evidence>
<organism evidence="1 2">
    <name type="scientific">Haemaphysalis longicornis</name>
    <name type="common">Bush tick</name>
    <dbReference type="NCBI Taxonomy" id="44386"/>
    <lineage>
        <taxon>Eukaryota</taxon>
        <taxon>Metazoa</taxon>
        <taxon>Ecdysozoa</taxon>
        <taxon>Arthropoda</taxon>
        <taxon>Chelicerata</taxon>
        <taxon>Arachnida</taxon>
        <taxon>Acari</taxon>
        <taxon>Parasitiformes</taxon>
        <taxon>Ixodida</taxon>
        <taxon>Ixodoidea</taxon>
        <taxon>Ixodidae</taxon>
        <taxon>Haemaphysalinae</taxon>
        <taxon>Haemaphysalis</taxon>
    </lineage>
</organism>
<dbReference type="EMBL" id="JABSTR010000009">
    <property type="protein sequence ID" value="KAH9378855.1"/>
    <property type="molecule type" value="Genomic_DNA"/>
</dbReference>
<keyword evidence="2" id="KW-1185">Reference proteome</keyword>
<reference evidence="1 2" key="1">
    <citation type="journal article" date="2020" name="Cell">
        <title>Large-Scale Comparative Analyses of Tick Genomes Elucidate Their Genetic Diversity and Vector Capacities.</title>
        <authorList>
            <consortium name="Tick Genome and Microbiome Consortium (TIGMIC)"/>
            <person name="Jia N."/>
            <person name="Wang J."/>
            <person name="Shi W."/>
            <person name="Du L."/>
            <person name="Sun Y."/>
            <person name="Zhan W."/>
            <person name="Jiang J.F."/>
            <person name="Wang Q."/>
            <person name="Zhang B."/>
            <person name="Ji P."/>
            <person name="Bell-Sakyi L."/>
            <person name="Cui X.M."/>
            <person name="Yuan T.T."/>
            <person name="Jiang B.G."/>
            <person name="Yang W.F."/>
            <person name="Lam T.T."/>
            <person name="Chang Q.C."/>
            <person name="Ding S.J."/>
            <person name="Wang X.J."/>
            <person name="Zhu J.G."/>
            <person name="Ruan X.D."/>
            <person name="Zhao L."/>
            <person name="Wei J.T."/>
            <person name="Ye R.Z."/>
            <person name="Que T.C."/>
            <person name="Du C.H."/>
            <person name="Zhou Y.H."/>
            <person name="Cheng J.X."/>
            <person name="Dai P.F."/>
            <person name="Guo W.B."/>
            <person name="Han X.H."/>
            <person name="Huang E.J."/>
            <person name="Li L.F."/>
            <person name="Wei W."/>
            <person name="Gao Y.C."/>
            <person name="Liu J.Z."/>
            <person name="Shao H.Z."/>
            <person name="Wang X."/>
            <person name="Wang C.C."/>
            <person name="Yang T.C."/>
            <person name="Huo Q.B."/>
            <person name="Li W."/>
            <person name="Chen H.Y."/>
            <person name="Chen S.E."/>
            <person name="Zhou L.G."/>
            <person name="Ni X.B."/>
            <person name="Tian J.H."/>
            <person name="Sheng Y."/>
            <person name="Liu T."/>
            <person name="Pan Y.S."/>
            <person name="Xia L.Y."/>
            <person name="Li J."/>
            <person name="Zhao F."/>
            <person name="Cao W.C."/>
        </authorList>
    </citation>
    <scope>NUCLEOTIDE SEQUENCE [LARGE SCALE GENOMIC DNA]</scope>
    <source>
        <strain evidence="1">HaeL-2018</strain>
    </source>
</reference>
<protein>
    <submittedName>
        <fullName evidence="1">Uncharacterized protein</fullName>
    </submittedName>
</protein>
<dbReference type="AlphaFoldDB" id="A0A9J6GWX1"/>
<dbReference type="VEuPathDB" id="VectorBase:HLOH_040285"/>
<name>A0A9J6GWX1_HAELO</name>
<evidence type="ECO:0000313" key="2">
    <source>
        <dbReference type="Proteomes" id="UP000821853"/>
    </source>
</evidence>
<dbReference type="OrthoDB" id="6500668at2759"/>
<proteinExistence type="predicted"/>
<gene>
    <name evidence="1" type="ORF">HPB48_004433</name>
</gene>
<accession>A0A9J6GWX1</accession>